<evidence type="ECO:0000313" key="2">
    <source>
        <dbReference type="EMBL" id="GEJ56119.1"/>
    </source>
</evidence>
<dbReference type="Pfam" id="PF13466">
    <property type="entry name" value="STAS_2"/>
    <property type="match status" value="1"/>
</dbReference>
<organism evidence="2 3">
    <name type="scientific">Anaeromyxobacter diazotrophicus</name>
    <dbReference type="NCBI Taxonomy" id="2590199"/>
    <lineage>
        <taxon>Bacteria</taxon>
        <taxon>Pseudomonadati</taxon>
        <taxon>Myxococcota</taxon>
        <taxon>Myxococcia</taxon>
        <taxon>Myxococcales</taxon>
        <taxon>Cystobacterineae</taxon>
        <taxon>Anaeromyxobacteraceae</taxon>
        <taxon>Anaeromyxobacter</taxon>
    </lineage>
</organism>
<dbReference type="InterPro" id="IPR036513">
    <property type="entry name" value="STAS_dom_sf"/>
</dbReference>
<dbReference type="Proteomes" id="UP000503640">
    <property type="component" value="Unassembled WGS sequence"/>
</dbReference>
<gene>
    <name evidence="2" type="ORF">AMYX_08600</name>
</gene>
<reference evidence="3" key="1">
    <citation type="journal article" date="2020" name="Appl. Environ. Microbiol.">
        <title>Diazotrophic Anaeromyxobacter Isolates from Soils.</title>
        <authorList>
            <person name="Masuda Y."/>
            <person name="Yamanaka H."/>
            <person name="Xu Z.X."/>
            <person name="Shiratori Y."/>
            <person name="Aono T."/>
            <person name="Amachi S."/>
            <person name="Senoo K."/>
            <person name="Itoh H."/>
        </authorList>
    </citation>
    <scope>NUCLEOTIDE SEQUENCE [LARGE SCALE GENOMIC DNA]</scope>
    <source>
        <strain evidence="3">R267</strain>
    </source>
</reference>
<keyword evidence="3" id="KW-1185">Reference proteome</keyword>
<dbReference type="RefSeq" id="WP_176063309.1">
    <property type="nucleotide sequence ID" value="NZ_BJTG01000002.1"/>
</dbReference>
<comment type="caution">
    <text evidence="2">The sequence shown here is derived from an EMBL/GenBank/DDBJ whole genome shotgun (WGS) entry which is preliminary data.</text>
</comment>
<evidence type="ECO:0000313" key="3">
    <source>
        <dbReference type="Proteomes" id="UP000503640"/>
    </source>
</evidence>
<feature type="domain" description="MlaB-like STAS" evidence="1">
    <location>
        <begin position="19"/>
        <end position="90"/>
    </location>
</feature>
<proteinExistence type="predicted"/>
<dbReference type="EMBL" id="BJTG01000002">
    <property type="protein sequence ID" value="GEJ56119.1"/>
    <property type="molecule type" value="Genomic_DNA"/>
</dbReference>
<name>A0A7I9VIV6_9BACT</name>
<dbReference type="AlphaFoldDB" id="A0A7I9VIV6"/>
<protein>
    <recommendedName>
        <fullName evidence="1">MlaB-like STAS domain-containing protein</fullName>
    </recommendedName>
</protein>
<dbReference type="SUPFAM" id="SSF52091">
    <property type="entry name" value="SpoIIaa-like"/>
    <property type="match status" value="1"/>
</dbReference>
<dbReference type="InterPro" id="IPR058548">
    <property type="entry name" value="MlaB-like_STAS"/>
</dbReference>
<sequence length="111" mass="12371">MADCNISRERDGERVLYRMSGVFDRIGAWALREKLEVETAADVLLDFSLVRDFSDLGVAVVAHALHETPRRVRFRGLRQHQLRIFRYCGLSIDDGARASPATAAAPAAELS</sequence>
<accession>A0A7I9VIV6</accession>
<evidence type="ECO:0000259" key="1">
    <source>
        <dbReference type="Pfam" id="PF13466"/>
    </source>
</evidence>
<dbReference type="Gene3D" id="3.30.750.24">
    <property type="entry name" value="STAS domain"/>
    <property type="match status" value="1"/>
</dbReference>